<gene>
    <name evidence="4" type="ORF">HYN43_015605</name>
</gene>
<evidence type="ECO:0000256" key="1">
    <source>
        <dbReference type="ARBA" id="ARBA00022679"/>
    </source>
</evidence>
<dbReference type="EMBL" id="CP032869">
    <property type="protein sequence ID" value="AYL96637.1"/>
    <property type="molecule type" value="Genomic_DNA"/>
</dbReference>
<dbReference type="RefSeq" id="WP_119410232.1">
    <property type="nucleotide sequence ID" value="NZ_CP032869.1"/>
</dbReference>
<proteinExistence type="predicted"/>
<protein>
    <submittedName>
        <fullName evidence="4">GNAT family N-acetyltransferase</fullName>
    </submittedName>
</protein>
<dbReference type="InterPro" id="IPR050832">
    <property type="entry name" value="Bact_Acetyltransf"/>
</dbReference>
<name>A0A494VMS1_9SPHI</name>
<reference evidence="4 5" key="1">
    <citation type="submission" date="2018-10" db="EMBL/GenBank/DDBJ databases">
        <title>Genome sequencing of Mucilaginibacter sp. HYN0043.</title>
        <authorList>
            <person name="Kim M."/>
            <person name="Yi H."/>
        </authorList>
    </citation>
    <scope>NUCLEOTIDE SEQUENCE [LARGE SCALE GENOMIC DNA]</scope>
    <source>
        <strain evidence="4 5">HYN0043</strain>
    </source>
</reference>
<dbReference type="KEGG" id="muh:HYN43_015605"/>
<feature type="domain" description="N-acetyltransferase" evidence="3">
    <location>
        <begin position="14"/>
        <end position="151"/>
    </location>
</feature>
<evidence type="ECO:0000256" key="2">
    <source>
        <dbReference type="ARBA" id="ARBA00023315"/>
    </source>
</evidence>
<dbReference type="Gene3D" id="3.40.630.30">
    <property type="match status" value="1"/>
</dbReference>
<keyword evidence="2" id="KW-0012">Acyltransferase</keyword>
<keyword evidence="1 4" id="KW-0808">Transferase</keyword>
<dbReference type="PROSITE" id="PS51186">
    <property type="entry name" value="GNAT"/>
    <property type="match status" value="1"/>
</dbReference>
<dbReference type="OrthoDB" id="9803233at2"/>
<evidence type="ECO:0000313" key="4">
    <source>
        <dbReference type="EMBL" id="AYL96637.1"/>
    </source>
</evidence>
<accession>A0A494VMS1</accession>
<dbReference type="Pfam" id="PF00583">
    <property type="entry name" value="Acetyltransf_1"/>
    <property type="match status" value="1"/>
</dbReference>
<dbReference type="InterPro" id="IPR000182">
    <property type="entry name" value="GNAT_dom"/>
</dbReference>
<organism evidence="4 5">
    <name type="scientific">Mucilaginibacter celer</name>
    <dbReference type="NCBI Taxonomy" id="2305508"/>
    <lineage>
        <taxon>Bacteria</taxon>
        <taxon>Pseudomonadati</taxon>
        <taxon>Bacteroidota</taxon>
        <taxon>Sphingobacteriia</taxon>
        <taxon>Sphingobacteriales</taxon>
        <taxon>Sphingobacteriaceae</taxon>
        <taxon>Mucilaginibacter</taxon>
    </lineage>
</organism>
<dbReference type="Proteomes" id="UP000270046">
    <property type="component" value="Chromosome"/>
</dbReference>
<dbReference type="AlphaFoldDB" id="A0A494VMS1"/>
<dbReference type="InterPro" id="IPR016181">
    <property type="entry name" value="Acyl_CoA_acyltransferase"/>
</dbReference>
<keyword evidence="5" id="KW-1185">Reference proteome</keyword>
<dbReference type="PANTHER" id="PTHR43877:SF2">
    <property type="entry name" value="AMINOALKYLPHOSPHONATE N-ACETYLTRANSFERASE-RELATED"/>
    <property type="match status" value="1"/>
</dbReference>
<dbReference type="PANTHER" id="PTHR43877">
    <property type="entry name" value="AMINOALKYLPHOSPHONATE N-ACETYLTRANSFERASE-RELATED-RELATED"/>
    <property type="match status" value="1"/>
</dbReference>
<dbReference type="CDD" id="cd04301">
    <property type="entry name" value="NAT_SF"/>
    <property type="match status" value="1"/>
</dbReference>
<sequence length="151" mass="17351">MTTITLKRTTSTDPNFKTLTAELDADLRLRNGEVMDLYDQHNIIEQIDTVIVAYINNVPAGCGCFKYYDNHTVEIKRMYVRPEARGNQVSRRVLNELEAWARELGFRATVLETAGKQVEAQSLYHKSGYERVPNYGPYANLPDSLCYRKQL</sequence>
<dbReference type="GO" id="GO:0016747">
    <property type="term" value="F:acyltransferase activity, transferring groups other than amino-acyl groups"/>
    <property type="evidence" value="ECO:0007669"/>
    <property type="project" value="InterPro"/>
</dbReference>
<evidence type="ECO:0000259" key="3">
    <source>
        <dbReference type="PROSITE" id="PS51186"/>
    </source>
</evidence>
<dbReference type="SUPFAM" id="SSF55729">
    <property type="entry name" value="Acyl-CoA N-acyltransferases (Nat)"/>
    <property type="match status" value="1"/>
</dbReference>
<evidence type="ECO:0000313" key="5">
    <source>
        <dbReference type="Proteomes" id="UP000270046"/>
    </source>
</evidence>